<organism evidence="2 3">
    <name type="scientific">Caenorhabditis auriculariae</name>
    <dbReference type="NCBI Taxonomy" id="2777116"/>
    <lineage>
        <taxon>Eukaryota</taxon>
        <taxon>Metazoa</taxon>
        <taxon>Ecdysozoa</taxon>
        <taxon>Nematoda</taxon>
        <taxon>Chromadorea</taxon>
        <taxon>Rhabditida</taxon>
        <taxon>Rhabditina</taxon>
        <taxon>Rhabditomorpha</taxon>
        <taxon>Rhabditoidea</taxon>
        <taxon>Rhabditidae</taxon>
        <taxon>Peloderinae</taxon>
        <taxon>Caenorhabditis</taxon>
    </lineage>
</organism>
<dbReference type="Proteomes" id="UP000835052">
    <property type="component" value="Unassembled WGS sequence"/>
</dbReference>
<sequence length="68" mass="7876">MFRKTFSWLLLIIAFLSLVHHVEGKIKSFYTCKSDRDCPPNFYCLNHVCTLRSAPRPSGPKFPYGPWG</sequence>
<reference evidence="2" key="1">
    <citation type="submission" date="2020-10" db="EMBL/GenBank/DDBJ databases">
        <authorList>
            <person name="Kikuchi T."/>
        </authorList>
    </citation>
    <scope>NUCLEOTIDE SEQUENCE</scope>
    <source>
        <strain evidence="2">NKZ352</strain>
    </source>
</reference>
<comment type="caution">
    <text evidence="2">The sequence shown here is derived from an EMBL/GenBank/DDBJ whole genome shotgun (WGS) entry which is preliminary data.</text>
</comment>
<dbReference type="EMBL" id="CAJGYM010000011">
    <property type="protein sequence ID" value="CAD6189482.1"/>
    <property type="molecule type" value="Genomic_DNA"/>
</dbReference>
<evidence type="ECO:0008006" key="4">
    <source>
        <dbReference type="Google" id="ProtNLM"/>
    </source>
</evidence>
<evidence type="ECO:0000313" key="3">
    <source>
        <dbReference type="Proteomes" id="UP000835052"/>
    </source>
</evidence>
<feature type="signal peptide" evidence="1">
    <location>
        <begin position="1"/>
        <end position="24"/>
    </location>
</feature>
<keyword evidence="1" id="KW-0732">Signal</keyword>
<gene>
    <name evidence="2" type="ORF">CAUJ_LOCUS5401</name>
</gene>
<keyword evidence="3" id="KW-1185">Reference proteome</keyword>
<evidence type="ECO:0000313" key="2">
    <source>
        <dbReference type="EMBL" id="CAD6189482.1"/>
    </source>
</evidence>
<accession>A0A8S1H2D4</accession>
<protein>
    <recommendedName>
        <fullName evidence="4">Nodule Cysteine-Rich (NCR) secreted peptide</fullName>
    </recommendedName>
</protein>
<feature type="chain" id="PRO_5035786590" description="Nodule Cysteine-Rich (NCR) secreted peptide" evidence="1">
    <location>
        <begin position="25"/>
        <end position="68"/>
    </location>
</feature>
<proteinExistence type="predicted"/>
<dbReference type="AlphaFoldDB" id="A0A8S1H2D4"/>
<name>A0A8S1H2D4_9PELO</name>
<evidence type="ECO:0000256" key="1">
    <source>
        <dbReference type="SAM" id="SignalP"/>
    </source>
</evidence>